<dbReference type="STRING" id="13616.ENSMODP00000058288"/>
<keyword evidence="8" id="KW-0804">Transcription</keyword>
<proteinExistence type="inferred from homology"/>
<keyword evidence="9" id="KW-0539">Nucleus</keyword>
<dbReference type="AlphaFoldDB" id="A0A5F8HEM3"/>
<evidence type="ECO:0000259" key="11">
    <source>
        <dbReference type="Pfam" id="PF12203"/>
    </source>
</evidence>
<feature type="compositionally biased region" description="Basic and acidic residues" evidence="10">
    <location>
        <begin position="160"/>
        <end position="170"/>
    </location>
</feature>
<evidence type="ECO:0000313" key="13">
    <source>
        <dbReference type="Proteomes" id="UP000002280"/>
    </source>
</evidence>
<dbReference type="CDD" id="cd10162">
    <property type="entry name" value="ClassIIa_HDAC4_Gln-rich-N"/>
    <property type="match status" value="1"/>
</dbReference>
<dbReference type="InParanoid" id="A0A5F8HEM3"/>
<comment type="similarity">
    <text evidence="2">Belongs to the histone deacetylase family. HD type 2 subfamily.</text>
</comment>
<evidence type="ECO:0000256" key="1">
    <source>
        <dbReference type="ARBA" id="ARBA00004123"/>
    </source>
</evidence>
<dbReference type="Proteomes" id="UP000002280">
    <property type="component" value="Unplaced"/>
</dbReference>
<feature type="compositionally biased region" description="Basic residues" evidence="10">
    <location>
        <begin position="122"/>
        <end position="140"/>
    </location>
</feature>
<organism evidence="12 13">
    <name type="scientific">Monodelphis domestica</name>
    <name type="common">Gray short-tailed opossum</name>
    <dbReference type="NCBI Taxonomy" id="13616"/>
    <lineage>
        <taxon>Eukaryota</taxon>
        <taxon>Metazoa</taxon>
        <taxon>Chordata</taxon>
        <taxon>Craniata</taxon>
        <taxon>Vertebrata</taxon>
        <taxon>Euteleostomi</taxon>
        <taxon>Mammalia</taxon>
        <taxon>Metatheria</taxon>
        <taxon>Didelphimorphia</taxon>
        <taxon>Didelphidae</taxon>
        <taxon>Monodelphis</taxon>
    </lineage>
</organism>
<reference evidence="12" key="1">
    <citation type="journal article" date="2007" name="Nature">
        <title>Genome of the marsupial Monodelphis domestica reveals innovation in non-coding sequences.</title>
        <authorList>
            <person name="Mikkelsen T.S."/>
            <person name="Wakefield M.J."/>
            <person name="Aken B."/>
            <person name="Amemiya C.T."/>
            <person name="Chang J.L."/>
            <person name="Duke S."/>
            <person name="Garber M."/>
            <person name="Gentles A.J."/>
            <person name="Goodstadt L."/>
            <person name="Heger A."/>
            <person name="Jurka J."/>
            <person name="Kamal M."/>
            <person name="Mauceli E."/>
            <person name="Searle S.M."/>
            <person name="Sharpe T."/>
            <person name="Baker M.L."/>
            <person name="Batzer M.A."/>
            <person name="Benos P.V."/>
            <person name="Belov K."/>
            <person name="Clamp M."/>
            <person name="Cook A."/>
            <person name="Cuff J."/>
            <person name="Das R."/>
            <person name="Davidow L."/>
            <person name="Deakin J.E."/>
            <person name="Fazzari M.J."/>
            <person name="Glass J.L."/>
            <person name="Grabherr M."/>
            <person name="Greally J.M."/>
            <person name="Gu W."/>
            <person name="Hore T.A."/>
            <person name="Huttley G.A."/>
            <person name="Kleber M."/>
            <person name="Jirtle R.L."/>
            <person name="Koina E."/>
            <person name="Lee J.T."/>
            <person name="Mahony S."/>
            <person name="Marra M.A."/>
            <person name="Miller R.D."/>
            <person name="Nicholls R.D."/>
            <person name="Oda M."/>
            <person name="Papenfuss A.T."/>
            <person name="Parra Z.E."/>
            <person name="Pollock D.D."/>
            <person name="Ray D.A."/>
            <person name="Schein J.E."/>
            <person name="Speed T.P."/>
            <person name="Thompson K."/>
            <person name="VandeBerg J.L."/>
            <person name="Wade C.M."/>
            <person name="Walker J.A."/>
            <person name="Waters P.D."/>
            <person name="Webber C."/>
            <person name="Weidman J.R."/>
            <person name="Xie X."/>
            <person name="Zody M.C."/>
            <person name="Baldwin J."/>
            <person name="Abdouelleil A."/>
            <person name="Abdulkadir J."/>
            <person name="Abebe A."/>
            <person name="Abera B."/>
            <person name="Abreu J."/>
            <person name="Acer S.C."/>
            <person name="Aftuck L."/>
            <person name="Alexander A."/>
            <person name="An P."/>
            <person name="Anderson E."/>
            <person name="Anderson S."/>
            <person name="Arachi H."/>
            <person name="Azer M."/>
            <person name="Bachantsang P."/>
            <person name="Barry A."/>
            <person name="Bayul T."/>
            <person name="Berlin A."/>
            <person name="Bessette D."/>
            <person name="Bloom T."/>
            <person name="Bloom T."/>
            <person name="Boguslavskiy L."/>
            <person name="Bonnet C."/>
            <person name="Boukhgalter B."/>
            <person name="Bourzgui I."/>
            <person name="Brown A."/>
            <person name="Cahill P."/>
            <person name="Channer S."/>
            <person name="Cheshatsang Y."/>
            <person name="Chuda L."/>
            <person name="Citroen M."/>
            <person name="Collymore A."/>
            <person name="Cooke P."/>
            <person name="Costello M."/>
            <person name="D'Aco K."/>
            <person name="Daza R."/>
            <person name="De Haan G."/>
            <person name="DeGray S."/>
            <person name="DeMaso C."/>
            <person name="Dhargay N."/>
            <person name="Dooley K."/>
            <person name="Dooley E."/>
            <person name="Doricent M."/>
            <person name="Dorje P."/>
            <person name="Dorjee K."/>
            <person name="Dupes A."/>
            <person name="Elong R."/>
            <person name="Falk J."/>
            <person name="Farina A."/>
            <person name="Faro S."/>
            <person name="Ferguson D."/>
            <person name="Fisher S."/>
            <person name="Foley C.D."/>
            <person name="Franke A."/>
            <person name="Friedrich D."/>
            <person name="Gadbois L."/>
            <person name="Gearin G."/>
            <person name="Gearin C.R."/>
            <person name="Giannoukos G."/>
            <person name="Goode T."/>
            <person name="Graham J."/>
            <person name="Grandbois E."/>
            <person name="Grewal S."/>
            <person name="Gyaltsen K."/>
            <person name="Hafez N."/>
            <person name="Hagos B."/>
            <person name="Hall J."/>
            <person name="Henson C."/>
            <person name="Hollinger A."/>
            <person name="Honan T."/>
            <person name="Huard M.D."/>
            <person name="Hughes L."/>
            <person name="Hurhula B."/>
            <person name="Husby M.E."/>
            <person name="Kamat A."/>
            <person name="Kanga B."/>
            <person name="Kashin S."/>
            <person name="Khazanovich D."/>
            <person name="Kisner P."/>
            <person name="Lance K."/>
            <person name="Lara M."/>
            <person name="Lee W."/>
            <person name="Lennon N."/>
            <person name="Letendre F."/>
            <person name="LeVine R."/>
            <person name="Lipovsky A."/>
            <person name="Liu X."/>
            <person name="Liu J."/>
            <person name="Liu S."/>
            <person name="Lokyitsang T."/>
            <person name="Lokyitsang Y."/>
            <person name="Lubonja R."/>
            <person name="Lui A."/>
            <person name="MacDonald P."/>
            <person name="Magnisalis V."/>
            <person name="Maru K."/>
            <person name="Matthews C."/>
            <person name="McCusker W."/>
            <person name="McDonough S."/>
            <person name="Mehta T."/>
            <person name="Meldrim J."/>
            <person name="Meneus L."/>
            <person name="Mihai O."/>
            <person name="Mihalev A."/>
            <person name="Mihova T."/>
            <person name="Mittelman R."/>
            <person name="Mlenga V."/>
            <person name="Montmayeur A."/>
            <person name="Mulrain L."/>
            <person name="Navidi A."/>
            <person name="Naylor J."/>
            <person name="Negash T."/>
            <person name="Nguyen T."/>
            <person name="Nguyen N."/>
            <person name="Nicol R."/>
            <person name="Norbu C."/>
            <person name="Norbu N."/>
            <person name="Novod N."/>
            <person name="O'Neill B."/>
            <person name="Osman S."/>
            <person name="Markiewicz E."/>
            <person name="Oyono O.L."/>
            <person name="Patti C."/>
            <person name="Phunkhang P."/>
            <person name="Pierre F."/>
            <person name="Priest M."/>
            <person name="Raghuraman S."/>
            <person name="Rege F."/>
            <person name="Reyes R."/>
            <person name="Rise C."/>
            <person name="Rogov P."/>
            <person name="Ross K."/>
            <person name="Ryan E."/>
            <person name="Settipalli S."/>
            <person name="Shea T."/>
            <person name="Sherpa N."/>
            <person name="Shi L."/>
            <person name="Shih D."/>
            <person name="Sparrow T."/>
            <person name="Spaulding J."/>
            <person name="Stalker J."/>
            <person name="Stange-Thomann N."/>
            <person name="Stavropoulos S."/>
            <person name="Stone C."/>
            <person name="Strader C."/>
            <person name="Tesfaye S."/>
            <person name="Thomson T."/>
            <person name="Thoulutsang Y."/>
            <person name="Thoulutsang D."/>
            <person name="Topham K."/>
            <person name="Topping I."/>
            <person name="Tsamla T."/>
            <person name="Vassiliev H."/>
            <person name="Vo A."/>
            <person name="Wangchuk T."/>
            <person name="Wangdi T."/>
            <person name="Weiand M."/>
            <person name="Wilkinson J."/>
            <person name="Wilson A."/>
            <person name="Yadav S."/>
            <person name="Young G."/>
            <person name="Yu Q."/>
            <person name="Zembek L."/>
            <person name="Zhong D."/>
            <person name="Zimmer A."/>
            <person name="Zwirko Z."/>
            <person name="Jaffe D.B."/>
            <person name="Alvarez P."/>
            <person name="Brockman W."/>
            <person name="Butler J."/>
            <person name="Chin C."/>
            <person name="Gnerre S."/>
            <person name="MacCallum I."/>
            <person name="Graves J.A."/>
            <person name="Ponting C.P."/>
            <person name="Breen M."/>
            <person name="Samollow P.B."/>
            <person name="Lander E.S."/>
            <person name="Lindblad-Toh K."/>
        </authorList>
    </citation>
    <scope>NUCLEOTIDE SEQUENCE [LARGE SCALE GENOMIC DNA]</scope>
</reference>
<dbReference type="InterPro" id="IPR024643">
    <property type="entry name" value="Hist_deacetylase_Gln_rich_N"/>
</dbReference>
<evidence type="ECO:0000256" key="4">
    <source>
        <dbReference type="ARBA" id="ARBA00022491"/>
    </source>
</evidence>
<evidence type="ECO:0000256" key="7">
    <source>
        <dbReference type="ARBA" id="ARBA00023015"/>
    </source>
</evidence>
<name>A0A5F8HEM3_MONDO</name>
<accession>A0A5F8HEM3</accession>
<dbReference type="PANTHER" id="PTHR45364">
    <property type="entry name" value="HISTONE DEACETYLASE 9-RELATED"/>
    <property type="match status" value="1"/>
</dbReference>
<keyword evidence="7" id="KW-0805">Transcription regulation</keyword>
<reference evidence="12" key="2">
    <citation type="submission" date="2025-08" db="UniProtKB">
        <authorList>
            <consortium name="Ensembl"/>
        </authorList>
    </citation>
    <scope>IDENTIFICATION</scope>
</reference>
<comment type="subcellular location">
    <subcellularLocation>
        <location evidence="1">Nucleus</location>
    </subcellularLocation>
</comment>
<feature type="region of interest" description="Disordered" evidence="10">
    <location>
        <begin position="112"/>
        <end position="188"/>
    </location>
</feature>
<dbReference type="Pfam" id="PF12203">
    <property type="entry name" value="HDAC4_Gln"/>
    <property type="match status" value="1"/>
</dbReference>
<evidence type="ECO:0000256" key="6">
    <source>
        <dbReference type="ARBA" id="ARBA00022853"/>
    </source>
</evidence>
<dbReference type="Bgee" id="ENSMODG00000049698">
    <property type="expression patterns" value="Expressed in testis and 16 other cell types or tissues"/>
</dbReference>
<evidence type="ECO:0000256" key="8">
    <source>
        <dbReference type="ARBA" id="ARBA00023163"/>
    </source>
</evidence>
<dbReference type="GO" id="GO:0141221">
    <property type="term" value="F:histone deacetylase activity, hydrolytic mechanism"/>
    <property type="evidence" value="ECO:0007669"/>
    <property type="project" value="UniProtKB-EC"/>
</dbReference>
<evidence type="ECO:0000256" key="2">
    <source>
        <dbReference type="ARBA" id="ARBA00007738"/>
    </source>
</evidence>
<evidence type="ECO:0000256" key="9">
    <source>
        <dbReference type="ARBA" id="ARBA00023242"/>
    </source>
</evidence>
<keyword evidence="6" id="KW-0156">Chromatin regulator</keyword>
<sequence>ASSESHGLSGRDQPVELLNPPRVNHMPGAVDVTPALPLPVAPPAVPMDLRLDHQFSLPVAEPALREQQLQQELLALKQKQQIQRQILIAEFQRQHEQLSRQHEAQLHEHIKVSSGLQGAQRGRGRTSTRGRGRTSTRGRGRTSNEGAGLHGGRRGGRGRHIYEGAGRRGAEGAGLQSAWGRGVVGGQS</sequence>
<feature type="domain" description="Histone deacetylase glutamine rich N-terminal" evidence="11">
    <location>
        <begin position="60"/>
        <end position="124"/>
    </location>
</feature>
<dbReference type="Ensembl" id="ENSMODT00000072237.1">
    <property type="protein sequence ID" value="ENSMODP00000058288.1"/>
    <property type="gene ID" value="ENSMODG00000049698.1"/>
</dbReference>
<evidence type="ECO:0000256" key="5">
    <source>
        <dbReference type="ARBA" id="ARBA00022801"/>
    </source>
</evidence>
<dbReference type="EC" id="3.5.1.98" evidence="3"/>
<keyword evidence="13" id="KW-1185">Reference proteome</keyword>
<evidence type="ECO:0000256" key="10">
    <source>
        <dbReference type="SAM" id="MobiDB-lite"/>
    </source>
</evidence>
<dbReference type="GO" id="GO:0005634">
    <property type="term" value="C:nucleus"/>
    <property type="evidence" value="ECO:0007669"/>
    <property type="project" value="UniProtKB-SubCell"/>
</dbReference>
<dbReference type="PANTHER" id="PTHR45364:SF13">
    <property type="entry name" value="HISTONE DEACETYLASE"/>
    <property type="match status" value="1"/>
</dbReference>
<dbReference type="GeneTree" id="ENSGT00940000166044"/>
<dbReference type="Gene3D" id="6.10.250.1550">
    <property type="match status" value="1"/>
</dbReference>
<keyword evidence="5" id="KW-0378">Hydrolase</keyword>
<keyword evidence="4" id="KW-0678">Repressor</keyword>
<evidence type="ECO:0000256" key="3">
    <source>
        <dbReference type="ARBA" id="ARBA00012111"/>
    </source>
</evidence>
<protein>
    <recommendedName>
        <fullName evidence="3">histone deacetylase</fullName>
        <ecNumber evidence="3">3.5.1.98</ecNumber>
    </recommendedName>
</protein>
<evidence type="ECO:0000313" key="12">
    <source>
        <dbReference type="Ensembl" id="ENSMODP00000058288.1"/>
    </source>
</evidence>
<reference evidence="12" key="3">
    <citation type="submission" date="2025-09" db="UniProtKB">
        <authorList>
            <consortium name="Ensembl"/>
        </authorList>
    </citation>
    <scope>IDENTIFICATION</scope>
</reference>